<dbReference type="InterPro" id="IPR036188">
    <property type="entry name" value="FAD/NAD-bd_sf"/>
</dbReference>
<dbReference type="Proteomes" id="UP000504636">
    <property type="component" value="Unplaced"/>
</dbReference>
<protein>
    <submittedName>
        <fullName evidence="2 4">FAD/NAD(P)-binding domain-containing protein</fullName>
    </submittedName>
</protein>
<dbReference type="GeneID" id="54460592"/>
<dbReference type="InterPro" id="IPR023753">
    <property type="entry name" value="FAD/NAD-binding_dom"/>
</dbReference>
<evidence type="ECO:0000313" key="2">
    <source>
        <dbReference type="EMBL" id="KAF2811819.1"/>
    </source>
</evidence>
<dbReference type="GO" id="GO:0004174">
    <property type="term" value="F:electron-transferring-flavoprotein dehydrogenase activity"/>
    <property type="evidence" value="ECO:0007669"/>
    <property type="project" value="TreeGrafter"/>
</dbReference>
<dbReference type="GO" id="GO:0005737">
    <property type="term" value="C:cytoplasm"/>
    <property type="evidence" value="ECO:0007669"/>
    <property type="project" value="TreeGrafter"/>
</dbReference>
<dbReference type="RefSeq" id="XP_033578783.1">
    <property type="nucleotide sequence ID" value="XM_033719699.1"/>
</dbReference>
<accession>A0A6A6YTG9</accession>
<evidence type="ECO:0000259" key="1">
    <source>
        <dbReference type="Pfam" id="PF07992"/>
    </source>
</evidence>
<dbReference type="EMBL" id="MU003698">
    <property type="protein sequence ID" value="KAF2811819.1"/>
    <property type="molecule type" value="Genomic_DNA"/>
</dbReference>
<dbReference type="PANTHER" id="PTHR43735">
    <property type="entry name" value="APOPTOSIS-INDUCING FACTOR 1"/>
    <property type="match status" value="1"/>
</dbReference>
<dbReference type="SUPFAM" id="SSF51905">
    <property type="entry name" value="FAD/NAD(P)-binding domain"/>
    <property type="match status" value="1"/>
</dbReference>
<reference evidence="4" key="2">
    <citation type="submission" date="2020-04" db="EMBL/GenBank/DDBJ databases">
        <authorList>
            <consortium name="NCBI Genome Project"/>
        </authorList>
    </citation>
    <scope>NUCLEOTIDE SEQUENCE</scope>
    <source>
        <strain evidence="4">CBS 304.34</strain>
    </source>
</reference>
<dbReference type="AlphaFoldDB" id="A0A6A6YTG9"/>
<dbReference type="PANTHER" id="PTHR43735:SF25">
    <property type="entry name" value="NAD(P)H DEHYDROGENASE 3"/>
    <property type="match status" value="1"/>
</dbReference>
<dbReference type="Pfam" id="PF07992">
    <property type="entry name" value="Pyr_redox_2"/>
    <property type="match status" value="1"/>
</dbReference>
<dbReference type="PRINTS" id="PR00368">
    <property type="entry name" value="FADPNR"/>
</dbReference>
<feature type="domain" description="FAD/NAD(P)-binding" evidence="1">
    <location>
        <begin position="3"/>
        <end position="305"/>
    </location>
</feature>
<evidence type="ECO:0000313" key="3">
    <source>
        <dbReference type="Proteomes" id="UP000504636"/>
    </source>
</evidence>
<organism evidence="2">
    <name type="scientific">Mytilinidion resinicola</name>
    <dbReference type="NCBI Taxonomy" id="574789"/>
    <lineage>
        <taxon>Eukaryota</taxon>
        <taxon>Fungi</taxon>
        <taxon>Dikarya</taxon>
        <taxon>Ascomycota</taxon>
        <taxon>Pezizomycotina</taxon>
        <taxon>Dothideomycetes</taxon>
        <taxon>Pleosporomycetidae</taxon>
        <taxon>Mytilinidiales</taxon>
        <taxon>Mytilinidiaceae</taxon>
        <taxon>Mytilinidion</taxon>
    </lineage>
</organism>
<dbReference type="Gene3D" id="3.50.50.100">
    <property type="match status" value="1"/>
</dbReference>
<proteinExistence type="predicted"/>
<name>A0A6A6YTG9_9PEZI</name>
<keyword evidence="3" id="KW-1185">Reference proteome</keyword>
<gene>
    <name evidence="2 4" type="ORF">BDZ99DRAFT_461797</name>
</gene>
<reference evidence="4" key="3">
    <citation type="submission" date="2025-04" db="UniProtKB">
        <authorList>
            <consortium name="RefSeq"/>
        </authorList>
    </citation>
    <scope>IDENTIFICATION</scope>
    <source>
        <strain evidence="4">CBS 304.34</strain>
    </source>
</reference>
<evidence type="ECO:0000313" key="4">
    <source>
        <dbReference type="RefSeq" id="XP_033578783.1"/>
    </source>
</evidence>
<dbReference type="PRINTS" id="PR00469">
    <property type="entry name" value="PNDRDTASEII"/>
</dbReference>
<dbReference type="GO" id="GO:0050660">
    <property type="term" value="F:flavin adenine dinucleotide binding"/>
    <property type="evidence" value="ECO:0007669"/>
    <property type="project" value="TreeGrafter"/>
</dbReference>
<sequence>MHNIVVLGANFAGIPVTHYLLRHVLPPLNSMGVGTYKVTLVSPSTRFFFKVGAPRALTSAEAVPLDHSFLSIPEAFKDYNPSHFTFIQGEAVGIDEVGKRVIVTQPMDGLTTDLEYESLIIATGTTSKSALWTLHGDYTITRDAFKDLHARLPKAQRIAIVGGGPSGVETAGEIAYRFKDRDITLLSGTTRLLSNLKNTGVSATAEKKLKALNVSIVHGLKVLSSKENASGKTILALSDGNTEEFDLVIDATGGQPNSSFLPIAWLDERLRVGTDTTTLRVLEAPAGVYGIGDVASYSRGNILDVRDAVAPLCYSVWFDSYQLAVAARKKDGKETGMTMPQVLKESKLKLIESDMQVVPIGPEGGVGVLFGWRVPSWVVWLHKSRTMFFEKAPGLVAGADYVKP</sequence>
<reference evidence="2 4" key="1">
    <citation type="journal article" date="2020" name="Stud. Mycol.">
        <title>101 Dothideomycetes genomes: a test case for predicting lifestyles and emergence of pathogens.</title>
        <authorList>
            <person name="Haridas S."/>
            <person name="Albert R."/>
            <person name="Binder M."/>
            <person name="Bloem J."/>
            <person name="Labutti K."/>
            <person name="Salamov A."/>
            <person name="Andreopoulos B."/>
            <person name="Baker S."/>
            <person name="Barry K."/>
            <person name="Bills G."/>
            <person name="Bluhm B."/>
            <person name="Cannon C."/>
            <person name="Castanera R."/>
            <person name="Culley D."/>
            <person name="Daum C."/>
            <person name="Ezra D."/>
            <person name="Gonzalez J."/>
            <person name="Henrissat B."/>
            <person name="Kuo A."/>
            <person name="Liang C."/>
            <person name="Lipzen A."/>
            <person name="Lutzoni F."/>
            <person name="Magnuson J."/>
            <person name="Mondo S."/>
            <person name="Nolan M."/>
            <person name="Ohm R."/>
            <person name="Pangilinan J."/>
            <person name="Park H.-J."/>
            <person name="Ramirez L."/>
            <person name="Alfaro M."/>
            <person name="Sun H."/>
            <person name="Tritt A."/>
            <person name="Yoshinaga Y."/>
            <person name="Zwiers L.-H."/>
            <person name="Turgeon B."/>
            <person name="Goodwin S."/>
            <person name="Spatafora J."/>
            <person name="Crous P."/>
            <person name="Grigoriev I."/>
        </authorList>
    </citation>
    <scope>NUCLEOTIDE SEQUENCE</scope>
    <source>
        <strain evidence="2 4">CBS 304.34</strain>
    </source>
</reference>
<dbReference type="OrthoDB" id="202203at2759"/>